<evidence type="ECO:0000313" key="2">
    <source>
        <dbReference type="EMBL" id="SJZ31967.1"/>
    </source>
</evidence>
<dbReference type="Pfam" id="PF13275">
    <property type="entry name" value="S4_2"/>
    <property type="match status" value="1"/>
</dbReference>
<evidence type="ECO:0000256" key="1">
    <source>
        <dbReference type="PROSITE-ProRule" id="PRU00182"/>
    </source>
</evidence>
<accession>A0A1T4JPJ3</accession>
<keyword evidence="1" id="KW-0694">RNA-binding</keyword>
<protein>
    <submittedName>
        <fullName evidence="2">S4 domain protein YaaA</fullName>
    </submittedName>
</protein>
<dbReference type="InterPro" id="IPR036986">
    <property type="entry name" value="S4_RNA-bd_sf"/>
</dbReference>
<reference evidence="3" key="1">
    <citation type="submission" date="2017-02" db="EMBL/GenBank/DDBJ databases">
        <authorList>
            <person name="Varghese N."/>
            <person name="Submissions S."/>
        </authorList>
    </citation>
    <scope>NUCLEOTIDE SEQUENCE [LARGE SCALE GENOMIC DNA]</scope>
    <source>
        <strain evidence="3">DSM 15739</strain>
    </source>
</reference>
<sequence length="80" mass="9163">MEKKIIKIEEEFITLGQLLKFESIISSGGMAKWYLSEFPVTLNGEPENRRGKKLYNGDVISFLNEKLEVTISSPIQKNEN</sequence>
<dbReference type="STRING" id="1121925.SAMN02746011_00246"/>
<dbReference type="EMBL" id="FUWO01000002">
    <property type="protein sequence ID" value="SJZ31967.1"/>
    <property type="molecule type" value="Genomic_DNA"/>
</dbReference>
<dbReference type="Proteomes" id="UP000189941">
    <property type="component" value="Unassembled WGS sequence"/>
</dbReference>
<keyword evidence="3" id="KW-1185">Reference proteome</keyword>
<dbReference type="PROSITE" id="PS50889">
    <property type="entry name" value="S4"/>
    <property type="match status" value="1"/>
</dbReference>
<dbReference type="InterPro" id="IPR014330">
    <property type="entry name" value="RNA-bd_S4-rel_YaaA"/>
</dbReference>
<dbReference type="RefSeq" id="WP_078755113.1">
    <property type="nucleotide sequence ID" value="NZ_FUWO01000002.1"/>
</dbReference>
<dbReference type="OrthoDB" id="9811532at2"/>
<dbReference type="AlphaFoldDB" id="A0A1T4JPJ3"/>
<proteinExistence type="predicted"/>
<dbReference type="SUPFAM" id="SSF55174">
    <property type="entry name" value="Alpha-L RNA-binding motif"/>
    <property type="match status" value="1"/>
</dbReference>
<dbReference type="NCBIfam" id="TIGR02988">
    <property type="entry name" value="YaaA_near_RecF"/>
    <property type="match status" value="1"/>
</dbReference>
<name>A0A1T4JPJ3_9LACT</name>
<organism evidence="2 3">
    <name type="scientific">Globicatella sulfidifaciens DSM 15739</name>
    <dbReference type="NCBI Taxonomy" id="1121925"/>
    <lineage>
        <taxon>Bacteria</taxon>
        <taxon>Bacillati</taxon>
        <taxon>Bacillota</taxon>
        <taxon>Bacilli</taxon>
        <taxon>Lactobacillales</taxon>
        <taxon>Aerococcaceae</taxon>
        <taxon>Globicatella</taxon>
    </lineage>
</organism>
<evidence type="ECO:0000313" key="3">
    <source>
        <dbReference type="Proteomes" id="UP000189941"/>
    </source>
</evidence>
<dbReference type="Gene3D" id="3.10.290.10">
    <property type="entry name" value="RNA-binding S4 domain"/>
    <property type="match status" value="1"/>
</dbReference>
<dbReference type="GO" id="GO:0003723">
    <property type="term" value="F:RNA binding"/>
    <property type="evidence" value="ECO:0007669"/>
    <property type="project" value="UniProtKB-KW"/>
</dbReference>
<gene>
    <name evidence="2" type="ORF">SAMN02746011_00246</name>
</gene>